<evidence type="ECO:0000313" key="4">
    <source>
        <dbReference type="EMBL" id="CAH3184127.1"/>
    </source>
</evidence>
<dbReference type="PROSITE" id="PS50194">
    <property type="entry name" value="FILAMIN_REPEAT"/>
    <property type="match status" value="1"/>
</dbReference>
<dbReference type="InterPro" id="IPR013783">
    <property type="entry name" value="Ig-like_fold"/>
</dbReference>
<dbReference type="PANTHER" id="PTHR25462">
    <property type="entry name" value="BONUS, ISOFORM C-RELATED"/>
    <property type="match status" value="1"/>
</dbReference>
<evidence type="ECO:0000259" key="3">
    <source>
        <dbReference type="PROSITE" id="PS50926"/>
    </source>
</evidence>
<dbReference type="PROSITE" id="PS50926">
    <property type="entry name" value="TRAM"/>
    <property type="match status" value="1"/>
</dbReference>
<dbReference type="SMART" id="SM00336">
    <property type="entry name" value="BBOX"/>
    <property type="match status" value="2"/>
</dbReference>
<keyword evidence="1" id="KW-0677">Repeat</keyword>
<proteinExistence type="predicted"/>
<dbReference type="SUPFAM" id="SSF57845">
    <property type="entry name" value="B-box zinc-binding domain"/>
    <property type="match status" value="1"/>
</dbReference>
<evidence type="ECO:0000256" key="1">
    <source>
        <dbReference type="ARBA" id="ARBA00022737"/>
    </source>
</evidence>
<dbReference type="InterPro" id="IPR003649">
    <property type="entry name" value="Bbox_C"/>
</dbReference>
<dbReference type="SMART" id="SM00502">
    <property type="entry name" value="BBC"/>
    <property type="match status" value="1"/>
</dbReference>
<dbReference type="InterPro" id="IPR047153">
    <property type="entry name" value="TRIM45/56/19-like"/>
</dbReference>
<evidence type="ECO:0000313" key="5">
    <source>
        <dbReference type="Proteomes" id="UP001159405"/>
    </source>
</evidence>
<dbReference type="PANTHER" id="PTHR25462:SF296">
    <property type="entry name" value="MEIOTIC P26, ISOFORM F"/>
    <property type="match status" value="1"/>
</dbReference>
<dbReference type="Pfam" id="PF00643">
    <property type="entry name" value="zf-B_box"/>
    <property type="match status" value="1"/>
</dbReference>
<protein>
    <recommendedName>
        <fullName evidence="3">TRAM domain-containing protein</fullName>
    </recommendedName>
</protein>
<dbReference type="InterPro" id="IPR002792">
    <property type="entry name" value="TRAM_dom"/>
</dbReference>
<dbReference type="InterPro" id="IPR017868">
    <property type="entry name" value="Filamin/ABP280_repeat-like"/>
</dbReference>
<feature type="repeat" description="Filamin" evidence="2">
    <location>
        <begin position="311"/>
        <end position="414"/>
    </location>
</feature>
<dbReference type="Gene3D" id="2.60.40.10">
    <property type="entry name" value="Immunoglobulins"/>
    <property type="match status" value="1"/>
</dbReference>
<dbReference type="Proteomes" id="UP001159405">
    <property type="component" value="Unassembled WGS sequence"/>
</dbReference>
<keyword evidence="5" id="KW-1185">Reference proteome</keyword>
<accession>A0ABN8RXB6</accession>
<dbReference type="SUPFAM" id="SSF81296">
    <property type="entry name" value="E set domains"/>
    <property type="match status" value="1"/>
</dbReference>
<dbReference type="InterPro" id="IPR000315">
    <property type="entry name" value="Znf_B-box"/>
</dbReference>
<dbReference type="CDD" id="cd19757">
    <property type="entry name" value="Bbox1"/>
    <property type="match status" value="1"/>
</dbReference>
<dbReference type="Pfam" id="PF00630">
    <property type="entry name" value="Filamin"/>
    <property type="match status" value="1"/>
</dbReference>
<dbReference type="InterPro" id="IPR014756">
    <property type="entry name" value="Ig_E-set"/>
</dbReference>
<dbReference type="InterPro" id="IPR001298">
    <property type="entry name" value="Filamin/ABP280_rpt"/>
</dbReference>
<dbReference type="Gene3D" id="4.10.830.40">
    <property type="match status" value="1"/>
</dbReference>
<feature type="domain" description="TRAM" evidence="3">
    <location>
        <begin position="328"/>
        <end position="386"/>
    </location>
</feature>
<dbReference type="Gene3D" id="3.30.160.60">
    <property type="entry name" value="Classic Zinc Finger"/>
    <property type="match status" value="1"/>
</dbReference>
<reference evidence="4 5" key="1">
    <citation type="submission" date="2022-05" db="EMBL/GenBank/DDBJ databases">
        <authorList>
            <consortium name="Genoscope - CEA"/>
            <person name="William W."/>
        </authorList>
    </citation>
    <scope>NUCLEOTIDE SEQUENCE [LARGE SCALE GENOMIC DNA]</scope>
</reference>
<evidence type="ECO:0000256" key="2">
    <source>
        <dbReference type="PROSITE-ProRule" id="PRU00087"/>
    </source>
</evidence>
<dbReference type="SMART" id="SM00557">
    <property type="entry name" value="IG_FLMN"/>
    <property type="match status" value="1"/>
</dbReference>
<comment type="caution">
    <text evidence="4">The sequence shown here is derived from an EMBL/GenBank/DDBJ whole genome shotgun (WGS) entry which is preliminary data.</text>
</comment>
<sequence>MMITSGVHGYFPQDRKDVAVSAGVGGLPKNFALLDVLLANSNKRSDTPVKCDTCGEEGHLATSFCLECKENMCDVAAQFHTRLKLSRDHRVVSIAELKANPHLAAIPVFCSEHNEPFRYFDTDCGQVICRDCFALKHNGHKCCSLAEASAQSRQELEALASKARAIAAKLKEAENRAMTIVSDLNWKKNLEEARIHAFFEELHAALESREQALVMELSQVHKAKSFTLTEQCDLLRTFQACLLSAVDRAVTAIQSAGDVHLLVAKSDIATTLLAMGSQAPVQEPQADSALEFCIGTSRLLGVLGETGRVTDKSTCADFTGAAGPGLEEAYIGREASFIITARDHQGTLRSAGGDSFVVELKGEKGENVEVKIADEKSGKYSATYILPVDIKGELQLSVWFHGTHIQGSPYRVRTGGVLHYIGVADWMQSKQPYQEQWRLMDEACAALPRAPPGSRAATCQEYVEGKIEGLPRIAPGNVFFTGPGSEGRKDGNHCMKGVHCGRALEGQFSADSFHTGMRQAICVAYK</sequence>
<name>A0ABN8RXB6_9CNID</name>
<gene>
    <name evidence="4" type="ORF">PLOB_00029701</name>
</gene>
<dbReference type="EMBL" id="CALNXK010000376">
    <property type="protein sequence ID" value="CAH3184127.1"/>
    <property type="molecule type" value="Genomic_DNA"/>
</dbReference>
<organism evidence="4 5">
    <name type="scientific">Porites lobata</name>
    <dbReference type="NCBI Taxonomy" id="104759"/>
    <lineage>
        <taxon>Eukaryota</taxon>
        <taxon>Metazoa</taxon>
        <taxon>Cnidaria</taxon>
        <taxon>Anthozoa</taxon>
        <taxon>Hexacorallia</taxon>
        <taxon>Scleractinia</taxon>
        <taxon>Fungiina</taxon>
        <taxon>Poritidae</taxon>
        <taxon>Porites</taxon>
    </lineage>
</organism>